<sequence>MRMGKIEGQENLKGYITKFYKELFGEPEERLLTLNEDEIEDIQQVSESKNALLTTLFTEEEIKEAVFQMEHNKAPGPDGFSAEFYQKFWDVIKGDLFCILNFGVITLIPKVQEANVIQKYRPICLLNVSFIIFTKVATIRLNRIADKVVSPTQTAFMRGRNILEGVVILHETIHEMHRKRLTGVILKIDFEKAYDKVKWPFLFQTLRMKGFSPKWVSWVKAFITGDSVAVNVNDDVGKFFQTKKGLRQGDPLSPILFNIVADMLAILINRAKEHGQVSGVVPHLIDGGLSILQYADDTIIFMENDLEKARNMKLLLGAFDEILCFGNAQDSLESYLELFGCKHGDFPIKYLGLPIHFKKLRNSDWKIIEERVEKRLAGWKGKHLSIGGRLTLINSVLSSLPMYMMSFFAIPKGDESKKKYRLARWTFLCQPKDQGGLGIHDLNIKNTALLSKWLFKLLTSDGTWQQLLRNKYLGSNPLVQVDWKTGDSHFWSSIMKVKQDFLRFGTFKIKNGSQVRFWKHTWLEGQKLKDQYPGLHSITRNKFITIAEALTDTDTICSWRRTLFGSMLAAWNELRSRIANIQLTQEDDTFHWNLTQSGQFSVKSHYQALIKIEVPDLNKRLWKLKAPLKIKVFLWYLRRGAILTKDNLAKRNWHGDISCCFCHKPETIKHLFFDCRFARM</sequence>
<dbReference type="AlphaFoldDB" id="A0AAQ3U0X0"/>
<evidence type="ECO:0000313" key="3">
    <source>
        <dbReference type="Proteomes" id="UP001341281"/>
    </source>
</evidence>
<dbReference type="EMBL" id="CP144751">
    <property type="protein sequence ID" value="WVZ83343.1"/>
    <property type="molecule type" value="Genomic_DNA"/>
</dbReference>
<organism evidence="2 3">
    <name type="scientific">Paspalum notatum var. saurae</name>
    <dbReference type="NCBI Taxonomy" id="547442"/>
    <lineage>
        <taxon>Eukaryota</taxon>
        <taxon>Viridiplantae</taxon>
        <taxon>Streptophyta</taxon>
        <taxon>Embryophyta</taxon>
        <taxon>Tracheophyta</taxon>
        <taxon>Spermatophyta</taxon>
        <taxon>Magnoliopsida</taxon>
        <taxon>Liliopsida</taxon>
        <taxon>Poales</taxon>
        <taxon>Poaceae</taxon>
        <taxon>PACMAD clade</taxon>
        <taxon>Panicoideae</taxon>
        <taxon>Andropogonodae</taxon>
        <taxon>Paspaleae</taxon>
        <taxon>Paspalinae</taxon>
        <taxon>Paspalum</taxon>
    </lineage>
</organism>
<dbReference type="InterPro" id="IPR026960">
    <property type="entry name" value="RVT-Znf"/>
</dbReference>
<name>A0AAQ3U0X0_PASNO</name>
<dbReference type="PROSITE" id="PS50878">
    <property type="entry name" value="RT_POL"/>
    <property type="match status" value="1"/>
</dbReference>
<dbReference type="Proteomes" id="UP001341281">
    <property type="component" value="Chromosome 07"/>
</dbReference>
<gene>
    <name evidence="2" type="ORF">U9M48_030502</name>
</gene>
<dbReference type="CDD" id="cd01650">
    <property type="entry name" value="RT_nLTR_like"/>
    <property type="match status" value="1"/>
</dbReference>
<proteinExistence type="predicted"/>
<dbReference type="InterPro" id="IPR043502">
    <property type="entry name" value="DNA/RNA_pol_sf"/>
</dbReference>
<dbReference type="Pfam" id="PF13966">
    <property type="entry name" value="zf-RVT"/>
    <property type="match status" value="1"/>
</dbReference>
<dbReference type="SUPFAM" id="SSF56672">
    <property type="entry name" value="DNA/RNA polymerases"/>
    <property type="match status" value="1"/>
</dbReference>
<dbReference type="PANTHER" id="PTHR33116">
    <property type="entry name" value="REVERSE TRANSCRIPTASE ZINC-BINDING DOMAIN-CONTAINING PROTEIN-RELATED-RELATED"/>
    <property type="match status" value="1"/>
</dbReference>
<feature type="domain" description="Reverse transcriptase" evidence="1">
    <location>
        <begin position="89"/>
        <end position="355"/>
    </location>
</feature>
<dbReference type="PANTHER" id="PTHR33116:SF87">
    <property type="entry name" value="OS01G0158850 PROTEIN"/>
    <property type="match status" value="1"/>
</dbReference>
<dbReference type="InterPro" id="IPR000477">
    <property type="entry name" value="RT_dom"/>
</dbReference>
<reference evidence="2 3" key="1">
    <citation type="submission" date="2024-02" db="EMBL/GenBank/DDBJ databases">
        <title>High-quality chromosome-scale genome assembly of Pensacola bahiagrass (Paspalum notatum Flugge var. saurae).</title>
        <authorList>
            <person name="Vega J.M."/>
            <person name="Podio M."/>
            <person name="Orjuela J."/>
            <person name="Siena L.A."/>
            <person name="Pessino S.C."/>
            <person name="Combes M.C."/>
            <person name="Mariac C."/>
            <person name="Albertini E."/>
            <person name="Pupilli F."/>
            <person name="Ortiz J.P.A."/>
            <person name="Leblanc O."/>
        </authorList>
    </citation>
    <scope>NUCLEOTIDE SEQUENCE [LARGE SCALE GENOMIC DNA]</scope>
    <source>
        <strain evidence="2">R1</strain>
        <tissue evidence="2">Leaf</tissue>
    </source>
</reference>
<evidence type="ECO:0000259" key="1">
    <source>
        <dbReference type="PROSITE" id="PS50878"/>
    </source>
</evidence>
<keyword evidence="3" id="KW-1185">Reference proteome</keyword>
<protein>
    <recommendedName>
        <fullName evidence="1">Reverse transcriptase domain-containing protein</fullName>
    </recommendedName>
</protein>
<evidence type="ECO:0000313" key="2">
    <source>
        <dbReference type="EMBL" id="WVZ83343.1"/>
    </source>
</evidence>
<feature type="non-terminal residue" evidence="2">
    <location>
        <position position="1"/>
    </location>
</feature>
<dbReference type="Pfam" id="PF00078">
    <property type="entry name" value="RVT_1"/>
    <property type="match status" value="1"/>
</dbReference>
<accession>A0AAQ3U0X0</accession>